<protein>
    <submittedName>
        <fullName evidence="1">Uncharacterized protein</fullName>
    </submittedName>
</protein>
<dbReference type="Proteomes" id="UP001214250">
    <property type="component" value="Chromosome 2"/>
</dbReference>
<gene>
    <name evidence="1" type="ORF">PQO03_14300</name>
</gene>
<evidence type="ECO:0000313" key="1">
    <source>
        <dbReference type="EMBL" id="WDE99005.1"/>
    </source>
</evidence>
<name>A0ABY7VXP6_9BACT</name>
<accession>A0ABY7VXP6</accession>
<reference evidence="1 2" key="1">
    <citation type="submission" date="2023-02" db="EMBL/GenBank/DDBJ databases">
        <title>Genome sequence of Lentisphaera profundi SAORIC-696.</title>
        <authorList>
            <person name="Kim e."/>
            <person name="Cho J.-C."/>
            <person name="Choi A."/>
            <person name="Kang I."/>
        </authorList>
    </citation>
    <scope>NUCLEOTIDE SEQUENCE [LARGE SCALE GENOMIC DNA]</scope>
    <source>
        <strain evidence="1 2">SAORIC-696</strain>
    </source>
</reference>
<organism evidence="1 2">
    <name type="scientific">Lentisphaera profundi</name>
    <dbReference type="NCBI Taxonomy" id="1658616"/>
    <lineage>
        <taxon>Bacteria</taxon>
        <taxon>Pseudomonadati</taxon>
        <taxon>Lentisphaerota</taxon>
        <taxon>Lentisphaeria</taxon>
        <taxon>Lentisphaerales</taxon>
        <taxon>Lentisphaeraceae</taxon>
        <taxon>Lentisphaera</taxon>
    </lineage>
</organism>
<keyword evidence="2" id="KW-1185">Reference proteome</keyword>
<proteinExistence type="predicted"/>
<evidence type="ECO:0000313" key="2">
    <source>
        <dbReference type="Proteomes" id="UP001214250"/>
    </source>
</evidence>
<sequence length="95" mass="11012">MAGKLDSLNDVIEPSKLFLLGSRAVMGAWGANDIQTFMWHDEKAMKWPILYADGHVTFRSYLKIFTVEPMTQNTYRYGHNQYTGEEPFYIKQLGM</sequence>
<dbReference type="EMBL" id="CP117812">
    <property type="protein sequence ID" value="WDE99005.1"/>
    <property type="molecule type" value="Genomic_DNA"/>
</dbReference>
<dbReference type="RefSeq" id="WP_274153868.1">
    <property type="nucleotide sequence ID" value="NZ_CP117812.1"/>
</dbReference>